<dbReference type="AlphaFoldDB" id="A0A938WJF4"/>
<evidence type="ECO:0000256" key="4">
    <source>
        <dbReference type="ARBA" id="ARBA00023284"/>
    </source>
</evidence>
<comment type="subcellular location">
    <subcellularLocation>
        <location evidence="1">Cell envelope</location>
    </subcellularLocation>
</comment>
<dbReference type="InterPro" id="IPR050553">
    <property type="entry name" value="Thioredoxin_ResA/DsbE_sf"/>
</dbReference>
<dbReference type="PROSITE" id="PS51257">
    <property type="entry name" value="PROKAR_LIPOPROTEIN"/>
    <property type="match status" value="1"/>
</dbReference>
<organism evidence="7 8">
    <name type="scientific">Marseilla massiliensis</name>
    <dbReference type="NCBI Taxonomy" id="1841864"/>
    <lineage>
        <taxon>Bacteria</taxon>
        <taxon>Pseudomonadati</taxon>
        <taxon>Bacteroidota</taxon>
        <taxon>Bacteroidia</taxon>
        <taxon>Bacteroidales</taxon>
        <taxon>Prevotellaceae</taxon>
        <taxon>Marseilla</taxon>
    </lineage>
</organism>
<keyword evidence="3" id="KW-1015">Disulfide bond</keyword>
<name>A0A938WJF4_9BACT</name>
<dbReference type="RefSeq" id="WP_205107094.1">
    <property type="nucleotide sequence ID" value="NZ_JACJJL010000001.1"/>
</dbReference>
<dbReference type="EMBL" id="JACJJL010000001">
    <property type="protein sequence ID" value="MBM6660390.1"/>
    <property type="molecule type" value="Genomic_DNA"/>
</dbReference>
<accession>A0A938WJF4</accession>
<dbReference type="Proteomes" id="UP000764045">
    <property type="component" value="Unassembled WGS sequence"/>
</dbReference>
<comment type="caution">
    <text evidence="7">The sequence shown here is derived from an EMBL/GenBank/DDBJ whole genome shotgun (WGS) entry which is preliminary data.</text>
</comment>
<evidence type="ECO:0000313" key="8">
    <source>
        <dbReference type="Proteomes" id="UP000764045"/>
    </source>
</evidence>
<dbReference type="InterPro" id="IPR036249">
    <property type="entry name" value="Thioredoxin-like_sf"/>
</dbReference>
<evidence type="ECO:0000256" key="2">
    <source>
        <dbReference type="ARBA" id="ARBA00022748"/>
    </source>
</evidence>
<protein>
    <submittedName>
        <fullName evidence="7">TlpA family protein disulfide reductase</fullName>
    </submittedName>
</protein>
<evidence type="ECO:0000256" key="1">
    <source>
        <dbReference type="ARBA" id="ARBA00004196"/>
    </source>
</evidence>
<gene>
    <name evidence="7" type="ORF">H6B30_01230</name>
</gene>
<dbReference type="PANTHER" id="PTHR42852:SF6">
    <property type="entry name" value="THIOL:DISULFIDE INTERCHANGE PROTEIN DSBE"/>
    <property type="match status" value="1"/>
</dbReference>
<keyword evidence="4" id="KW-0676">Redox-active center</keyword>
<sequence>MLRKLVFFAFLAVAAACMAGKRVVAAPQFAVSTNPNFVVEGVELGDTATLLHCALHLPAGFRYSIDAGSSLKVGAERLALRRAEGITPGRNVRMDTAKCSRFTLVFPPVAADAETVDFIEGESEGDFQVFGISLAEGRKPHYEGMPESVRAAALSPADAGGGLPVPQWKYGKATIRGRLYGYRPEMNTKINLFPGLAIDPRRDNLIATAVAPDGTFCIEVPMYATCQTVALRLNGIGCDVVVRQGGTCEVYADLVEGSHSVSPAEWAATGQGRLCGLNRLYFAGDMAGVNNRLADPAMRKLMDSCDFRMAEDNRPADGALYSPQDYCAKVMQWHADNLKAADSICPSRSAMEVMRAVQTYHTVYSLMWREGFVEADAEGRTLFDSCIFDAYRQLGINDMMMAYSGSFDTMANCFQYILNGDTAYFNKVSGIYRSASPTAVDSAMQAVRAFDREYRAGVFGWTDGPLFDLMLSVDFSERMNRQTPFADEQLKLLASQPNAAIRDYYLARNEELKAALAARKGNGTYTMHAAPAGSGDEALAAIAAEYAGRAVLVDFWGTWCLPCRSAIKRFEEGKARLMEQGVAFVYITDDKSPEDEWGNMASGIPGHHYRLTGAQTADLYERYKLSGWPSYLILDKEGECVYSRTGFRENEITNKLKSIIQ</sequence>
<reference evidence="7 8" key="1">
    <citation type="journal article" date="2021" name="Sci. Rep.">
        <title>The distribution of antibiotic resistance genes in chicken gut microbiota commensals.</title>
        <authorList>
            <person name="Juricova H."/>
            <person name="Matiasovicova J."/>
            <person name="Kubasova T."/>
            <person name="Cejkova D."/>
            <person name="Rychlik I."/>
        </authorList>
    </citation>
    <scope>NUCLEOTIDE SEQUENCE [LARGE SCALE GENOMIC DNA]</scope>
    <source>
        <strain evidence="7 8">An819</strain>
    </source>
</reference>
<evidence type="ECO:0000259" key="6">
    <source>
        <dbReference type="PROSITE" id="PS51352"/>
    </source>
</evidence>
<dbReference type="InterPro" id="IPR012336">
    <property type="entry name" value="Thioredoxin-like_fold"/>
</dbReference>
<feature type="signal peptide" evidence="5">
    <location>
        <begin position="1"/>
        <end position="19"/>
    </location>
</feature>
<dbReference type="PROSITE" id="PS51352">
    <property type="entry name" value="THIOREDOXIN_2"/>
    <property type="match status" value="1"/>
</dbReference>
<dbReference type="CDD" id="cd02966">
    <property type="entry name" value="TlpA_like_family"/>
    <property type="match status" value="1"/>
</dbReference>
<feature type="domain" description="Thioredoxin" evidence="6">
    <location>
        <begin position="490"/>
        <end position="661"/>
    </location>
</feature>
<dbReference type="SUPFAM" id="SSF52833">
    <property type="entry name" value="Thioredoxin-like"/>
    <property type="match status" value="1"/>
</dbReference>
<keyword evidence="5" id="KW-0732">Signal</keyword>
<keyword evidence="8" id="KW-1185">Reference proteome</keyword>
<keyword evidence="2" id="KW-0201">Cytochrome c-type biogenesis</keyword>
<proteinExistence type="predicted"/>
<dbReference type="Pfam" id="PF13905">
    <property type="entry name" value="Thioredoxin_8"/>
    <property type="match status" value="1"/>
</dbReference>
<feature type="chain" id="PRO_5036745666" evidence="5">
    <location>
        <begin position="20"/>
        <end position="661"/>
    </location>
</feature>
<dbReference type="GO" id="GO:0017004">
    <property type="term" value="P:cytochrome complex assembly"/>
    <property type="evidence" value="ECO:0007669"/>
    <property type="project" value="UniProtKB-KW"/>
</dbReference>
<dbReference type="PANTHER" id="PTHR42852">
    <property type="entry name" value="THIOL:DISULFIDE INTERCHANGE PROTEIN DSBE"/>
    <property type="match status" value="1"/>
</dbReference>
<dbReference type="Gene3D" id="3.40.30.10">
    <property type="entry name" value="Glutaredoxin"/>
    <property type="match status" value="1"/>
</dbReference>
<evidence type="ECO:0000256" key="5">
    <source>
        <dbReference type="SAM" id="SignalP"/>
    </source>
</evidence>
<evidence type="ECO:0000313" key="7">
    <source>
        <dbReference type="EMBL" id="MBM6660390.1"/>
    </source>
</evidence>
<dbReference type="GO" id="GO:0030313">
    <property type="term" value="C:cell envelope"/>
    <property type="evidence" value="ECO:0007669"/>
    <property type="project" value="UniProtKB-SubCell"/>
</dbReference>
<evidence type="ECO:0000256" key="3">
    <source>
        <dbReference type="ARBA" id="ARBA00023157"/>
    </source>
</evidence>
<dbReference type="InterPro" id="IPR013766">
    <property type="entry name" value="Thioredoxin_domain"/>
</dbReference>